<evidence type="ECO:0000256" key="3">
    <source>
        <dbReference type="ARBA" id="ARBA00022692"/>
    </source>
</evidence>
<evidence type="ECO:0000256" key="2">
    <source>
        <dbReference type="ARBA" id="ARBA00007524"/>
    </source>
</evidence>
<dbReference type="EMBL" id="JACEOG010000002">
    <property type="protein sequence ID" value="MBA4609871.1"/>
    <property type="molecule type" value="Genomic_DNA"/>
</dbReference>
<accession>A0A838XLJ2</accession>
<evidence type="ECO:0000256" key="6">
    <source>
        <dbReference type="SAM" id="Phobius"/>
    </source>
</evidence>
<reference evidence="7 8" key="1">
    <citation type="submission" date="2020-07" db="EMBL/GenBank/DDBJ databases">
        <title>Draft genome and description of Aeromicrobium phoceense strain Marseille-Q0843 isolated from healthy skin swab.</title>
        <authorList>
            <person name="Boxberger M."/>
            <person name="La Scola B."/>
        </authorList>
    </citation>
    <scope>NUCLEOTIDE SEQUENCE [LARGE SCALE GENOMIC DNA]</scope>
    <source>
        <strain evidence="7 8">Marseille-Q0843</strain>
    </source>
</reference>
<dbReference type="InterPro" id="IPR004307">
    <property type="entry name" value="TspO_MBR"/>
</dbReference>
<keyword evidence="4 6" id="KW-1133">Transmembrane helix</keyword>
<dbReference type="GO" id="GO:0033013">
    <property type="term" value="P:tetrapyrrole metabolic process"/>
    <property type="evidence" value="ECO:0007669"/>
    <property type="project" value="UniProtKB-ARBA"/>
</dbReference>
<dbReference type="RefSeq" id="WP_181756690.1">
    <property type="nucleotide sequence ID" value="NZ_JACEOG010000002.1"/>
</dbReference>
<dbReference type="CDD" id="cd15904">
    <property type="entry name" value="TSPO_MBR"/>
    <property type="match status" value="1"/>
</dbReference>
<comment type="subcellular location">
    <subcellularLocation>
        <location evidence="1">Membrane</location>
        <topology evidence="1">Multi-pass membrane protein</topology>
    </subcellularLocation>
</comment>
<comment type="similarity">
    <text evidence="2">Belongs to the TspO/BZRP family.</text>
</comment>
<evidence type="ECO:0000313" key="7">
    <source>
        <dbReference type="EMBL" id="MBA4609871.1"/>
    </source>
</evidence>
<dbReference type="Gene3D" id="1.20.1260.100">
    <property type="entry name" value="TspO/MBR protein"/>
    <property type="match status" value="1"/>
</dbReference>
<dbReference type="Pfam" id="PF03073">
    <property type="entry name" value="TspO_MBR"/>
    <property type="match status" value="1"/>
</dbReference>
<keyword evidence="5 6" id="KW-0472">Membrane</keyword>
<organism evidence="7 8">
    <name type="scientific">Aeromicrobium phoceense</name>
    <dbReference type="NCBI Taxonomy" id="2754045"/>
    <lineage>
        <taxon>Bacteria</taxon>
        <taxon>Bacillati</taxon>
        <taxon>Actinomycetota</taxon>
        <taxon>Actinomycetes</taxon>
        <taxon>Propionibacteriales</taxon>
        <taxon>Nocardioidaceae</taxon>
        <taxon>Aeromicrobium</taxon>
    </lineage>
</organism>
<dbReference type="PIRSF" id="PIRSF005859">
    <property type="entry name" value="PBR"/>
    <property type="match status" value="1"/>
</dbReference>
<evidence type="ECO:0000256" key="5">
    <source>
        <dbReference type="ARBA" id="ARBA00023136"/>
    </source>
</evidence>
<name>A0A838XLJ2_9ACTN</name>
<gene>
    <name evidence="7" type="ORF">H1W00_15425</name>
</gene>
<dbReference type="Proteomes" id="UP000550354">
    <property type="component" value="Unassembled WGS sequence"/>
</dbReference>
<comment type="caution">
    <text evidence="7">The sequence shown here is derived from an EMBL/GenBank/DDBJ whole genome shotgun (WGS) entry which is preliminary data.</text>
</comment>
<evidence type="ECO:0000256" key="1">
    <source>
        <dbReference type="ARBA" id="ARBA00004141"/>
    </source>
</evidence>
<keyword evidence="8" id="KW-1185">Reference proteome</keyword>
<feature type="transmembrane region" description="Helical" evidence="6">
    <location>
        <begin position="132"/>
        <end position="152"/>
    </location>
</feature>
<sequence length="158" mass="16642">MEPRSIVSSAALPVAAAALGSVATSTGMKSLWYRTLRKPSIQPPGPVFGVVWTTLYASIGAASLDAQSRMTPAEASRYRMKLGLNMALNAGWCWVFFRGQRLVPSIAVAGALAASSADLARTAGAASPRAGWALVPYTLWSGFATVLTAAIWRSNRGR</sequence>
<feature type="transmembrane region" description="Helical" evidence="6">
    <location>
        <begin position="47"/>
        <end position="66"/>
    </location>
</feature>
<dbReference type="FunFam" id="1.20.1260.100:FF:000001">
    <property type="entry name" value="translocator protein 2"/>
    <property type="match status" value="1"/>
</dbReference>
<proteinExistence type="inferred from homology"/>
<keyword evidence="3 6" id="KW-0812">Transmembrane</keyword>
<dbReference type="PANTHER" id="PTHR10057:SF0">
    <property type="entry name" value="TRANSLOCATOR PROTEIN"/>
    <property type="match status" value="1"/>
</dbReference>
<dbReference type="PANTHER" id="PTHR10057">
    <property type="entry name" value="PERIPHERAL-TYPE BENZODIAZEPINE RECEPTOR"/>
    <property type="match status" value="1"/>
</dbReference>
<protein>
    <submittedName>
        <fullName evidence="7">Tryptophan-rich sensory protein</fullName>
    </submittedName>
</protein>
<dbReference type="InterPro" id="IPR038330">
    <property type="entry name" value="TspO/MBR-related_sf"/>
</dbReference>
<evidence type="ECO:0000256" key="4">
    <source>
        <dbReference type="ARBA" id="ARBA00022989"/>
    </source>
</evidence>
<evidence type="ECO:0000313" key="8">
    <source>
        <dbReference type="Proteomes" id="UP000550354"/>
    </source>
</evidence>
<dbReference type="AlphaFoldDB" id="A0A838XLJ2"/>
<dbReference type="GO" id="GO:0016020">
    <property type="term" value="C:membrane"/>
    <property type="evidence" value="ECO:0007669"/>
    <property type="project" value="UniProtKB-SubCell"/>
</dbReference>